<reference evidence="3 4" key="1">
    <citation type="submission" date="2013-01" db="EMBL/GenBank/DDBJ databases">
        <authorList>
            <person name="Bench S."/>
        </authorList>
    </citation>
    <scope>NUCLEOTIDE SEQUENCE [LARGE SCALE GENOMIC DNA]</scope>
    <source>
        <strain evidence="3 4">WH 8502</strain>
    </source>
</reference>
<comment type="caution">
    <text evidence="3">The sequence shown here is derived from an EMBL/GenBank/DDBJ whole genome shotgun (WGS) entry which is preliminary data.</text>
</comment>
<dbReference type="AlphaFoldDB" id="T2IL61"/>
<dbReference type="Proteomes" id="UP000018348">
    <property type="component" value="Unassembled WGS sequence"/>
</dbReference>
<sequence>MRNFFLYCCLVIVMTVWGCQSPPDSNNSQPTTESPTISQETMNNNTEIPQAVIDAVFNDITKNNAISADKLEVKETQPNTWPDGCLGLAGPDEFCTQALVEGWRVTATDGQTTWTYRTDQTGANLRIES</sequence>
<feature type="signal peptide" evidence="2">
    <location>
        <begin position="1"/>
        <end position="18"/>
    </location>
</feature>
<protein>
    <submittedName>
        <fullName evidence="3">Uncharacterized protein</fullName>
    </submittedName>
</protein>
<name>T2IL61_CROWT</name>
<dbReference type="EMBL" id="CAQK01000841">
    <property type="protein sequence ID" value="CCQ53527.1"/>
    <property type="molecule type" value="Genomic_DNA"/>
</dbReference>
<keyword evidence="2" id="KW-0732">Signal</keyword>
<accession>T2IL61</accession>
<reference evidence="3 4" key="2">
    <citation type="submission" date="2013-09" db="EMBL/GenBank/DDBJ databases">
        <title>Whole genome comparison of six Crocosphaera watsonii strains with differing phenotypes.</title>
        <authorList>
            <person name="Bench S.R."/>
            <person name="Heller P."/>
            <person name="Frank I."/>
            <person name="Arciniega M."/>
            <person name="Shilova I.N."/>
            <person name="Zehr J.P."/>
        </authorList>
    </citation>
    <scope>NUCLEOTIDE SEQUENCE [LARGE SCALE GENOMIC DNA]</scope>
    <source>
        <strain evidence="3 4">WH 8502</strain>
    </source>
</reference>
<evidence type="ECO:0000313" key="4">
    <source>
        <dbReference type="Proteomes" id="UP000018348"/>
    </source>
</evidence>
<organism evidence="3 4">
    <name type="scientific">Crocosphaera watsonii WH 8502</name>
    <dbReference type="NCBI Taxonomy" id="423474"/>
    <lineage>
        <taxon>Bacteria</taxon>
        <taxon>Bacillati</taxon>
        <taxon>Cyanobacteriota</taxon>
        <taxon>Cyanophyceae</taxon>
        <taxon>Oscillatoriophycideae</taxon>
        <taxon>Chroococcales</taxon>
        <taxon>Aphanothecaceae</taxon>
        <taxon>Crocosphaera</taxon>
    </lineage>
</organism>
<gene>
    <name evidence="3" type="ORF">CWATWH8502_1881</name>
</gene>
<feature type="region of interest" description="Disordered" evidence="1">
    <location>
        <begin position="22"/>
        <end position="44"/>
    </location>
</feature>
<dbReference type="GeneID" id="88766285"/>
<proteinExistence type="predicted"/>
<evidence type="ECO:0000313" key="3">
    <source>
        <dbReference type="EMBL" id="CCQ53527.1"/>
    </source>
</evidence>
<dbReference type="RefSeq" id="WP_021832054.1">
    <property type="nucleotide sequence ID" value="NZ_CAQK01000841.1"/>
</dbReference>
<feature type="chain" id="PRO_5004601744" evidence="2">
    <location>
        <begin position="19"/>
        <end position="129"/>
    </location>
</feature>
<evidence type="ECO:0000256" key="2">
    <source>
        <dbReference type="SAM" id="SignalP"/>
    </source>
</evidence>
<evidence type="ECO:0000256" key="1">
    <source>
        <dbReference type="SAM" id="MobiDB-lite"/>
    </source>
</evidence>